<dbReference type="InterPro" id="IPR050624">
    <property type="entry name" value="HTH-type_Tx_Regulator"/>
</dbReference>
<dbReference type="EMBL" id="RQIS01000011">
    <property type="protein sequence ID" value="RQH04917.1"/>
    <property type="molecule type" value="Genomic_DNA"/>
</dbReference>
<evidence type="ECO:0000313" key="5">
    <source>
        <dbReference type="EMBL" id="RQH04917.1"/>
    </source>
</evidence>
<evidence type="ECO:0000256" key="1">
    <source>
        <dbReference type="ARBA" id="ARBA00023125"/>
    </source>
</evidence>
<reference evidence="5 6" key="1">
    <citation type="submission" date="2018-11" db="EMBL/GenBank/DDBJ databases">
        <title>Paraburkholderia sp. DHOA04, isolated from soil.</title>
        <authorList>
            <person name="Gao Z.-H."/>
            <person name="Qiu L.-H."/>
            <person name="Fu J.-C."/>
        </authorList>
    </citation>
    <scope>NUCLEOTIDE SEQUENCE [LARGE SCALE GENOMIC DNA]</scope>
    <source>
        <strain evidence="5 6">DHOA04</strain>
    </source>
</reference>
<dbReference type="PRINTS" id="PR00455">
    <property type="entry name" value="HTHTETR"/>
</dbReference>
<dbReference type="GO" id="GO:0003677">
    <property type="term" value="F:DNA binding"/>
    <property type="evidence" value="ECO:0007669"/>
    <property type="project" value="UniProtKB-UniRule"/>
</dbReference>
<comment type="caution">
    <text evidence="5">The sequence shown here is derived from an EMBL/GenBank/DDBJ whole genome shotgun (WGS) entry which is preliminary data.</text>
</comment>
<dbReference type="AlphaFoldDB" id="A0A3N6N9N0"/>
<keyword evidence="1 2" id="KW-0238">DNA-binding</keyword>
<keyword evidence="6" id="KW-1185">Reference proteome</keyword>
<evidence type="ECO:0000256" key="3">
    <source>
        <dbReference type="SAM" id="MobiDB-lite"/>
    </source>
</evidence>
<protein>
    <submittedName>
        <fullName evidence="5">TetR/AcrR family transcriptional regulator</fullName>
    </submittedName>
</protein>
<dbReference type="OrthoDB" id="9809772at2"/>
<dbReference type="InterPro" id="IPR001647">
    <property type="entry name" value="HTH_TetR"/>
</dbReference>
<feature type="region of interest" description="Disordered" evidence="3">
    <location>
        <begin position="1"/>
        <end position="76"/>
    </location>
</feature>
<evidence type="ECO:0000313" key="6">
    <source>
        <dbReference type="Proteomes" id="UP000272778"/>
    </source>
</evidence>
<dbReference type="Pfam" id="PF00440">
    <property type="entry name" value="TetR_N"/>
    <property type="match status" value="1"/>
</dbReference>
<dbReference type="PROSITE" id="PS50977">
    <property type="entry name" value="HTH_TETR_2"/>
    <property type="match status" value="1"/>
</dbReference>
<feature type="domain" description="HTH tetR-type" evidence="4">
    <location>
        <begin position="76"/>
        <end position="136"/>
    </location>
</feature>
<proteinExistence type="predicted"/>
<feature type="DNA-binding region" description="H-T-H motif" evidence="2">
    <location>
        <begin position="99"/>
        <end position="118"/>
    </location>
</feature>
<evidence type="ECO:0000259" key="4">
    <source>
        <dbReference type="PROSITE" id="PS50977"/>
    </source>
</evidence>
<organism evidence="5 6">
    <name type="scientific">Paraburkholderia dinghuensis</name>
    <dbReference type="NCBI Taxonomy" id="2305225"/>
    <lineage>
        <taxon>Bacteria</taxon>
        <taxon>Pseudomonadati</taxon>
        <taxon>Pseudomonadota</taxon>
        <taxon>Betaproteobacteria</taxon>
        <taxon>Burkholderiales</taxon>
        <taxon>Burkholderiaceae</taxon>
        <taxon>Paraburkholderia</taxon>
    </lineage>
</organism>
<dbReference type="Gene3D" id="1.10.357.10">
    <property type="entry name" value="Tetracycline Repressor, domain 2"/>
    <property type="match status" value="1"/>
</dbReference>
<dbReference type="RefSeq" id="WP_124152052.1">
    <property type="nucleotide sequence ID" value="NZ_RQIS01000011.1"/>
</dbReference>
<dbReference type="InterPro" id="IPR009057">
    <property type="entry name" value="Homeodomain-like_sf"/>
</dbReference>
<dbReference type="PANTHER" id="PTHR43479:SF11">
    <property type="entry name" value="ACREF_ENVCD OPERON REPRESSOR-RELATED"/>
    <property type="match status" value="1"/>
</dbReference>
<gene>
    <name evidence="5" type="ORF">D1Y85_16000</name>
</gene>
<name>A0A3N6N9N0_9BURK</name>
<sequence>MSKNLTPTKAAAAVRHVTGDDRSSPESAARKGPRGKRLAADGTLTAGRRVARVEDNAGAVPAAPAPRRRRSNRRSEQTIENIFAATEKIVLKSGAERISILEVCENAGISRGTFYRYFASQEELLEGFSRHRREQFHRTTAALLESYEDPDQRFVALVHYLHDYLKVGNPRRLFVVAPEFALRFYKRIFHDSAIRFQVLLAPVFEVWDSRLGVKLDSELICDLIIRFVMSEQIIDSQADLDEMPRRIGRLIDALRFGGLTRARR</sequence>
<evidence type="ECO:0000256" key="2">
    <source>
        <dbReference type="PROSITE-ProRule" id="PRU00335"/>
    </source>
</evidence>
<accession>A0A3N6N9N0</accession>
<dbReference type="PANTHER" id="PTHR43479">
    <property type="entry name" value="ACREF/ENVCD OPERON REPRESSOR-RELATED"/>
    <property type="match status" value="1"/>
</dbReference>
<dbReference type="Proteomes" id="UP000272778">
    <property type="component" value="Unassembled WGS sequence"/>
</dbReference>
<dbReference type="SUPFAM" id="SSF46689">
    <property type="entry name" value="Homeodomain-like"/>
    <property type="match status" value="1"/>
</dbReference>